<dbReference type="EMBL" id="JASNGB010000051">
    <property type="protein sequence ID" value="MDL2343993.1"/>
    <property type="molecule type" value="Genomic_DNA"/>
</dbReference>
<organism evidence="1 2">
    <name type="scientific">Deinococcus rhizophilus</name>
    <dbReference type="NCBI Taxonomy" id="3049544"/>
    <lineage>
        <taxon>Bacteria</taxon>
        <taxon>Thermotogati</taxon>
        <taxon>Deinococcota</taxon>
        <taxon>Deinococci</taxon>
        <taxon>Deinococcales</taxon>
        <taxon>Deinococcaceae</taxon>
        <taxon>Deinococcus</taxon>
    </lineage>
</organism>
<dbReference type="InterPro" id="IPR036397">
    <property type="entry name" value="RNaseH_sf"/>
</dbReference>
<dbReference type="SUPFAM" id="SSF53098">
    <property type="entry name" value="Ribonuclease H-like"/>
    <property type="match status" value="1"/>
</dbReference>
<reference evidence="1 2" key="1">
    <citation type="submission" date="2023-05" db="EMBL/GenBank/DDBJ databases">
        <authorList>
            <person name="Gao F."/>
        </authorList>
    </citation>
    <scope>NUCLEOTIDE SEQUENCE [LARGE SCALE GENOMIC DNA]</scope>
    <source>
        <strain evidence="1 2">MIMF12</strain>
    </source>
</reference>
<sequence>MTPEPAPPDAGDLWHVYTDGSTRHERRQTFSGWAARAVQPHTREVRQISGARPGGTSLEAETEAILAGLRLVPGGAPVRLLSDLELRALLEVLQSPAGEAA</sequence>
<proteinExistence type="predicted"/>
<evidence type="ECO:0000313" key="2">
    <source>
        <dbReference type="Proteomes" id="UP001302059"/>
    </source>
</evidence>
<dbReference type="InterPro" id="IPR012337">
    <property type="entry name" value="RNaseH-like_sf"/>
</dbReference>
<evidence type="ECO:0000313" key="1">
    <source>
        <dbReference type="EMBL" id="MDL2343993.1"/>
    </source>
</evidence>
<keyword evidence="2" id="KW-1185">Reference proteome</keyword>
<accession>A0ABT7JG02</accession>
<gene>
    <name evidence="1" type="ORF">QOL99_07490</name>
</gene>
<protein>
    <recommendedName>
        <fullName evidence="3">RNase H type-1 domain-containing protein</fullName>
    </recommendedName>
</protein>
<comment type="caution">
    <text evidence="1">The sequence shown here is derived from an EMBL/GenBank/DDBJ whole genome shotgun (WGS) entry which is preliminary data.</text>
</comment>
<evidence type="ECO:0008006" key="3">
    <source>
        <dbReference type="Google" id="ProtNLM"/>
    </source>
</evidence>
<name>A0ABT7JG02_9DEIO</name>
<dbReference type="Proteomes" id="UP001302059">
    <property type="component" value="Unassembled WGS sequence"/>
</dbReference>
<feature type="non-terminal residue" evidence="1">
    <location>
        <position position="101"/>
    </location>
</feature>
<dbReference type="RefSeq" id="WP_285522693.1">
    <property type="nucleotide sequence ID" value="NZ_JASNGB010000051.1"/>
</dbReference>
<dbReference type="Gene3D" id="3.30.420.10">
    <property type="entry name" value="Ribonuclease H-like superfamily/Ribonuclease H"/>
    <property type="match status" value="1"/>
</dbReference>